<evidence type="ECO:0000313" key="8">
    <source>
        <dbReference type="EMBL" id="CAB4881019.1"/>
    </source>
</evidence>
<reference evidence="8" key="1">
    <citation type="submission" date="2020-05" db="EMBL/GenBank/DDBJ databases">
        <authorList>
            <person name="Chiriac C."/>
            <person name="Salcher M."/>
            <person name="Ghai R."/>
            <person name="Kavagutti S V."/>
        </authorList>
    </citation>
    <scope>NUCLEOTIDE SEQUENCE</scope>
</reference>
<dbReference type="InterPro" id="IPR036791">
    <property type="entry name" value="Ribosomal_bL9_C_sf"/>
</dbReference>
<dbReference type="Pfam" id="PF01281">
    <property type="entry name" value="Ribosomal_L9_N"/>
    <property type="match status" value="1"/>
</dbReference>
<dbReference type="SUPFAM" id="SSF55653">
    <property type="entry name" value="Ribosomal protein L9 C-domain"/>
    <property type="match status" value="1"/>
</dbReference>
<keyword evidence="2" id="KW-0699">rRNA-binding</keyword>
<dbReference type="InterPro" id="IPR036935">
    <property type="entry name" value="Ribosomal_bL9_N_sf"/>
</dbReference>
<accession>A0A6J7ELK8</accession>
<comment type="similarity">
    <text evidence="1">Belongs to the bacterial ribosomal protein bL9 family.</text>
</comment>
<dbReference type="GO" id="GO:0019843">
    <property type="term" value="F:rRNA binding"/>
    <property type="evidence" value="ECO:0007669"/>
    <property type="project" value="UniProtKB-KW"/>
</dbReference>
<sequence>MKVILRADSAGLGKRGDIIDVADGHARNYLLPQGLALVASEGAMSQAGAMRRARDLRDAADRDSAQTIAKALVAQVITITAKAGAEGRLFGSVTAADVANAVQAQAHIELDRKKLHMPESIKVLGEYSVTAKLHHDVEFPFTIAVVKA</sequence>
<dbReference type="PANTHER" id="PTHR21368">
    <property type="entry name" value="50S RIBOSOMAL PROTEIN L9"/>
    <property type="match status" value="1"/>
</dbReference>
<dbReference type="GO" id="GO:0003735">
    <property type="term" value="F:structural constituent of ribosome"/>
    <property type="evidence" value="ECO:0007669"/>
    <property type="project" value="InterPro"/>
</dbReference>
<keyword evidence="3" id="KW-0694">RNA-binding</keyword>
<dbReference type="NCBIfam" id="TIGR00158">
    <property type="entry name" value="L9"/>
    <property type="match status" value="1"/>
</dbReference>
<evidence type="ECO:0000259" key="6">
    <source>
        <dbReference type="Pfam" id="PF01281"/>
    </source>
</evidence>
<dbReference type="GO" id="GO:1990904">
    <property type="term" value="C:ribonucleoprotein complex"/>
    <property type="evidence" value="ECO:0007669"/>
    <property type="project" value="UniProtKB-KW"/>
</dbReference>
<dbReference type="AlphaFoldDB" id="A0A6J7ELK8"/>
<proteinExistence type="inferred from homology"/>
<dbReference type="Pfam" id="PF03948">
    <property type="entry name" value="Ribosomal_L9_C"/>
    <property type="match status" value="1"/>
</dbReference>
<dbReference type="EMBL" id="CAFBLP010000035">
    <property type="protein sequence ID" value="CAB4881019.1"/>
    <property type="molecule type" value="Genomic_DNA"/>
</dbReference>
<keyword evidence="4" id="KW-0689">Ribosomal protein</keyword>
<name>A0A6J7ELK8_9ZZZZ</name>
<dbReference type="InterPro" id="IPR020070">
    <property type="entry name" value="Ribosomal_bL9_N"/>
</dbReference>
<dbReference type="InterPro" id="IPR000244">
    <property type="entry name" value="Ribosomal_bL9"/>
</dbReference>
<dbReference type="HAMAP" id="MF_00503">
    <property type="entry name" value="Ribosomal_bL9"/>
    <property type="match status" value="1"/>
</dbReference>
<dbReference type="SUPFAM" id="SSF55658">
    <property type="entry name" value="L9 N-domain-like"/>
    <property type="match status" value="1"/>
</dbReference>
<evidence type="ECO:0000256" key="1">
    <source>
        <dbReference type="ARBA" id="ARBA00010605"/>
    </source>
</evidence>
<dbReference type="Gene3D" id="3.10.430.100">
    <property type="entry name" value="Ribosomal protein L9, C-terminal domain"/>
    <property type="match status" value="1"/>
</dbReference>
<dbReference type="GO" id="GO:0005840">
    <property type="term" value="C:ribosome"/>
    <property type="evidence" value="ECO:0007669"/>
    <property type="project" value="UniProtKB-KW"/>
</dbReference>
<evidence type="ECO:0000256" key="4">
    <source>
        <dbReference type="ARBA" id="ARBA00022980"/>
    </source>
</evidence>
<dbReference type="InterPro" id="IPR020594">
    <property type="entry name" value="Ribosomal_bL9_bac/chp"/>
</dbReference>
<protein>
    <submittedName>
        <fullName evidence="8">Unannotated protein</fullName>
    </submittedName>
</protein>
<evidence type="ECO:0000256" key="5">
    <source>
        <dbReference type="ARBA" id="ARBA00023274"/>
    </source>
</evidence>
<organism evidence="8">
    <name type="scientific">freshwater metagenome</name>
    <dbReference type="NCBI Taxonomy" id="449393"/>
    <lineage>
        <taxon>unclassified sequences</taxon>
        <taxon>metagenomes</taxon>
        <taxon>ecological metagenomes</taxon>
    </lineage>
</organism>
<dbReference type="Gene3D" id="3.40.5.10">
    <property type="entry name" value="Ribosomal protein L9, N-terminal domain"/>
    <property type="match status" value="1"/>
</dbReference>
<evidence type="ECO:0000259" key="7">
    <source>
        <dbReference type="Pfam" id="PF03948"/>
    </source>
</evidence>
<gene>
    <name evidence="8" type="ORF">UFOPK3376_01531</name>
</gene>
<feature type="domain" description="Large ribosomal subunit protein bL9 C-terminal" evidence="7">
    <location>
        <begin position="64"/>
        <end position="146"/>
    </location>
</feature>
<evidence type="ECO:0000256" key="3">
    <source>
        <dbReference type="ARBA" id="ARBA00022884"/>
    </source>
</evidence>
<dbReference type="GO" id="GO:0006412">
    <property type="term" value="P:translation"/>
    <property type="evidence" value="ECO:0007669"/>
    <property type="project" value="InterPro"/>
</dbReference>
<dbReference type="InterPro" id="IPR009027">
    <property type="entry name" value="Ribosomal_bL9/RNase_H1_N"/>
</dbReference>
<dbReference type="InterPro" id="IPR020069">
    <property type="entry name" value="Ribosomal_bL9_C"/>
</dbReference>
<evidence type="ECO:0000256" key="2">
    <source>
        <dbReference type="ARBA" id="ARBA00022730"/>
    </source>
</evidence>
<keyword evidence="5" id="KW-0687">Ribonucleoprotein</keyword>
<feature type="domain" description="Ribosomal protein L9" evidence="6">
    <location>
        <begin position="1"/>
        <end position="46"/>
    </location>
</feature>